<keyword evidence="3" id="KW-1185">Reference proteome</keyword>
<name>A0A834WJL2_9FABA</name>
<dbReference type="AlphaFoldDB" id="A0A834WJL2"/>
<dbReference type="EMBL" id="JAAIUW010000006">
    <property type="protein sequence ID" value="KAF7825367.1"/>
    <property type="molecule type" value="Genomic_DNA"/>
</dbReference>
<dbReference type="Proteomes" id="UP000634136">
    <property type="component" value="Unassembled WGS sequence"/>
</dbReference>
<comment type="caution">
    <text evidence="2">The sequence shown here is derived from an EMBL/GenBank/DDBJ whole genome shotgun (WGS) entry which is preliminary data.</text>
</comment>
<gene>
    <name evidence="2" type="ORF">G2W53_016531</name>
</gene>
<sequence>MELRKQSIRRNLPMDDGGGAVSRGGLFGVVGE</sequence>
<proteinExistence type="predicted"/>
<evidence type="ECO:0000313" key="2">
    <source>
        <dbReference type="EMBL" id="KAF7825367.1"/>
    </source>
</evidence>
<reference evidence="2" key="1">
    <citation type="submission" date="2020-09" db="EMBL/GenBank/DDBJ databases">
        <title>Genome-Enabled Discovery of Anthraquinone Biosynthesis in Senna tora.</title>
        <authorList>
            <person name="Kang S.-H."/>
            <person name="Pandey R.P."/>
            <person name="Lee C.-M."/>
            <person name="Sim J.-S."/>
            <person name="Jeong J.-T."/>
            <person name="Choi B.-S."/>
            <person name="Jung M."/>
            <person name="Ginzburg D."/>
            <person name="Zhao K."/>
            <person name="Won S.Y."/>
            <person name="Oh T.-J."/>
            <person name="Yu Y."/>
            <person name="Kim N.-H."/>
            <person name="Lee O.R."/>
            <person name="Lee T.-H."/>
            <person name="Bashyal P."/>
            <person name="Kim T.-S."/>
            <person name="Lee W.-H."/>
            <person name="Kawkins C."/>
            <person name="Kim C.-K."/>
            <person name="Kim J.S."/>
            <person name="Ahn B.O."/>
            <person name="Rhee S.Y."/>
            <person name="Sohng J.K."/>
        </authorList>
    </citation>
    <scope>NUCLEOTIDE SEQUENCE</scope>
    <source>
        <tissue evidence="2">Leaf</tissue>
    </source>
</reference>
<evidence type="ECO:0000313" key="3">
    <source>
        <dbReference type="Proteomes" id="UP000634136"/>
    </source>
</evidence>
<feature type="region of interest" description="Disordered" evidence="1">
    <location>
        <begin position="1"/>
        <end position="24"/>
    </location>
</feature>
<evidence type="ECO:0000256" key="1">
    <source>
        <dbReference type="SAM" id="MobiDB-lite"/>
    </source>
</evidence>
<protein>
    <submittedName>
        <fullName evidence="2">Uncharacterized protein</fullName>
    </submittedName>
</protein>
<accession>A0A834WJL2</accession>
<organism evidence="2 3">
    <name type="scientific">Senna tora</name>
    <dbReference type="NCBI Taxonomy" id="362788"/>
    <lineage>
        <taxon>Eukaryota</taxon>
        <taxon>Viridiplantae</taxon>
        <taxon>Streptophyta</taxon>
        <taxon>Embryophyta</taxon>
        <taxon>Tracheophyta</taxon>
        <taxon>Spermatophyta</taxon>
        <taxon>Magnoliopsida</taxon>
        <taxon>eudicotyledons</taxon>
        <taxon>Gunneridae</taxon>
        <taxon>Pentapetalae</taxon>
        <taxon>rosids</taxon>
        <taxon>fabids</taxon>
        <taxon>Fabales</taxon>
        <taxon>Fabaceae</taxon>
        <taxon>Caesalpinioideae</taxon>
        <taxon>Cassia clade</taxon>
        <taxon>Senna</taxon>
    </lineage>
</organism>